<accession>A0A9J6FCV7</accession>
<dbReference type="EMBL" id="JABSTR010000001">
    <property type="protein sequence ID" value="KAH9359956.1"/>
    <property type="molecule type" value="Genomic_DNA"/>
</dbReference>
<dbReference type="GO" id="GO:0004252">
    <property type="term" value="F:serine-type endopeptidase activity"/>
    <property type="evidence" value="ECO:0007669"/>
    <property type="project" value="TreeGrafter"/>
</dbReference>
<evidence type="ECO:0000256" key="2">
    <source>
        <dbReference type="SAM" id="MobiDB-lite"/>
    </source>
</evidence>
<protein>
    <recommendedName>
        <fullName evidence="5">CUB domain-containing protein</fullName>
    </recommendedName>
</protein>
<dbReference type="Gene3D" id="2.60.120.290">
    <property type="entry name" value="Spermadhesin, CUB domain"/>
    <property type="match status" value="1"/>
</dbReference>
<reference evidence="3 4" key="1">
    <citation type="journal article" date="2020" name="Cell">
        <title>Large-Scale Comparative Analyses of Tick Genomes Elucidate Their Genetic Diversity and Vector Capacities.</title>
        <authorList>
            <consortium name="Tick Genome and Microbiome Consortium (TIGMIC)"/>
            <person name="Jia N."/>
            <person name="Wang J."/>
            <person name="Shi W."/>
            <person name="Du L."/>
            <person name="Sun Y."/>
            <person name="Zhan W."/>
            <person name="Jiang J.F."/>
            <person name="Wang Q."/>
            <person name="Zhang B."/>
            <person name="Ji P."/>
            <person name="Bell-Sakyi L."/>
            <person name="Cui X.M."/>
            <person name="Yuan T.T."/>
            <person name="Jiang B.G."/>
            <person name="Yang W.F."/>
            <person name="Lam T.T."/>
            <person name="Chang Q.C."/>
            <person name="Ding S.J."/>
            <person name="Wang X.J."/>
            <person name="Zhu J.G."/>
            <person name="Ruan X.D."/>
            <person name="Zhao L."/>
            <person name="Wei J.T."/>
            <person name="Ye R.Z."/>
            <person name="Que T.C."/>
            <person name="Du C.H."/>
            <person name="Zhou Y.H."/>
            <person name="Cheng J.X."/>
            <person name="Dai P.F."/>
            <person name="Guo W.B."/>
            <person name="Han X.H."/>
            <person name="Huang E.J."/>
            <person name="Li L.F."/>
            <person name="Wei W."/>
            <person name="Gao Y.C."/>
            <person name="Liu J.Z."/>
            <person name="Shao H.Z."/>
            <person name="Wang X."/>
            <person name="Wang C.C."/>
            <person name="Yang T.C."/>
            <person name="Huo Q.B."/>
            <person name="Li W."/>
            <person name="Chen H.Y."/>
            <person name="Chen S.E."/>
            <person name="Zhou L.G."/>
            <person name="Ni X.B."/>
            <person name="Tian J.H."/>
            <person name="Sheng Y."/>
            <person name="Liu T."/>
            <person name="Pan Y.S."/>
            <person name="Xia L.Y."/>
            <person name="Li J."/>
            <person name="Zhao F."/>
            <person name="Cao W.C."/>
        </authorList>
    </citation>
    <scope>NUCLEOTIDE SEQUENCE [LARGE SCALE GENOMIC DNA]</scope>
    <source>
        <strain evidence="3">HaeL-2018</strain>
    </source>
</reference>
<evidence type="ECO:0008006" key="5">
    <source>
        <dbReference type="Google" id="ProtNLM"/>
    </source>
</evidence>
<name>A0A9J6FCV7_HAELO</name>
<dbReference type="PANTHER" id="PTHR24255:SF31">
    <property type="entry name" value="CUBILIN-LIKE PROTEIN"/>
    <property type="match status" value="1"/>
</dbReference>
<dbReference type="VEuPathDB" id="VectorBase:HLOH_049241"/>
<dbReference type="OrthoDB" id="6369184at2759"/>
<dbReference type="AlphaFoldDB" id="A0A9J6FCV7"/>
<dbReference type="InterPro" id="IPR035914">
    <property type="entry name" value="Sperma_CUB_dom_sf"/>
</dbReference>
<proteinExistence type="predicted"/>
<comment type="caution">
    <text evidence="3">The sequence shown here is derived from an EMBL/GenBank/DDBJ whole genome shotgun (WGS) entry which is preliminary data.</text>
</comment>
<feature type="region of interest" description="Disordered" evidence="2">
    <location>
        <begin position="45"/>
        <end position="80"/>
    </location>
</feature>
<sequence>MQNYLLGAGMYDFEGNEKHLRFHSDAANSRPGFQIRLRQVECLPEDDEGQLSPQPPPFRPLQQGGFTASVLDEGGGPQHEHKCDKILTNRLFDIRSPNYPGGYPPNLDCKYIVFQVRTRYAKRHVLLSGHDFRRALF</sequence>
<organism evidence="3 4">
    <name type="scientific">Haemaphysalis longicornis</name>
    <name type="common">Bush tick</name>
    <dbReference type="NCBI Taxonomy" id="44386"/>
    <lineage>
        <taxon>Eukaryota</taxon>
        <taxon>Metazoa</taxon>
        <taxon>Ecdysozoa</taxon>
        <taxon>Arthropoda</taxon>
        <taxon>Chelicerata</taxon>
        <taxon>Arachnida</taxon>
        <taxon>Acari</taxon>
        <taxon>Parasitiformes</taxon>
        <taxon>Ixodida</taxon>
        <taxon>Ixodoidea</taxon>
        <taxon>Ixodidae</taxon>
        <taxon>Haemaphysalinae</taxon>
        <taxon>Haemaphysalis</taxon>
    </lineage>
</organism>
<keyword evidence="1" id="KW-1015">Disulfide bond</keyword>
<evidence type="ECO:0000313" key="3">
    <source>
        <dbReference type="EMBL" id="KAH9359956.1"/>
    </source>
</evidence>
<keyword evidence="4" id="KW-1185">Reference proteome</keyword>
<dbReference type="PANTHER" id="PTHR24255">
    <property type="entry name" value="COMPLEMENT COMPONENT 1, S SUBCOMPONENT-RELATED"/>
    <property type="match status" value="1"/>
</dbReference>
<evidence type="ECO:0000313" key="4">
    <source>
        <dbReference type="Proteomes" id="UP000821853"/>
    </source>
</evidence>
<dbReference type="SUPFAM" id="SSF49854">
    <property type="entry name" value="Spermadhesin, CUB domain"/>
    <property type="match status" value="1"/>
</dbReference>
<dbReference type="GO" id="GO:0005615">
    <property type="term" value="C:extracellular space"/>
    <property type="evidence" value="ECO:0007669"/>
    <property type="project" value="TreeGrafter"/>
</dbReference>
<dbReference type="Proteomes" id="UP000821853">
    <property type="component" value="Chromosome 1"/>
</dbReference>
<evidence type="ECO:0000256" key="1">
    <source>
        <dbReference type="ARBA" id="ARBA00023157"/>
    </source>
</evidence>
<gene>
    <name evidence="3" type="ORF">HPB48_022511</name>
</gene>